<dbReference type="PROSITE" id="PS51462">
    <property type="entry name" value="NUDIX"/>
    <property type="match status" value="1"/>
</dbReference>
<protein>
    <submittedName>
        <fullName evidence="8">CoA pyrophosphatase</fullName>
    </submittedName>
</protein>
<evidence type="ECO:0000256" key="3">
    <source>
        <dbReference type="ARBA" id="ARBA00022723"/>
    </source>
</evidence>
<dbReference type="InterPro" id="IPR015797">
    <property type="entry name" value="NUDIX_hydrolase-like_dom_sf"/>
</dbReference>
<dbReference type="InterPro" id="IPR045121">
    <property type="entry name" value="CoAse"/>
</dbReference>
<name>A0A4P6K2P6_KTERU</name>
<dbReference type="SUPFAM" id="SSF55811">
    <property type="entry name" value="Nudix"/>
    <property type="match status" value="1"/>
</dbReference>
<sequence length="207" mass="23027">MKTFTTSEVLRVLRKDLIPLREAEKQVDAVEGQLPNARKAAVLIPLFEQDEELYTLFIRRATTLRAHSGEIAFPGGGMDPQDLSLEMTALREAQEEVGLAPERVKVLGGLGPVFTVVSNYVITPVVAFLPQGLGPLRMQDSEVTELIPAPLRVLADPAIFHTEQWARDNRVCTVYFYDYGAYHIWGATGRMLNSLLEILRTSKICAS</sequence>
<dbReference type="RefSeq" id="WP_129893040.1">
    <property type="nucleotide sequence ID" value="NZ_CP035758.1"/>
</dbReference>
<dbReference type="EMBL" id="CP035758">
    <property type="protein sequence ID" value="QBD81980.1"/>
    <property type="molecule type" value="Genomic_DNA"/>
</dbReference>
<evidence type="ECO:0000259" key="7">
    <source>
        <dbReference type="PROSITE" id="PS51462"/>
    </source>
</evidence>
<evidence type="ECO:0000256" key="2">
    <source>
        <dbReference type="ARBA" id="ARBA00001946"/>
    </source>
</evidence>
<dbReference type="InterPro" id="IPR000086">
    <property type="entry name" value="NUDIX_hydrolase_dom"/>
</dbReference>
<dbReference type="GO" id="GO:0010945">
    <property type="term" value="F:coenzyme A diphosphatase activity"/>
    <property type="evidence" value="ECO:0007669"/>
    <property type="project" value="InterPro"/>
</dbReference>
<evidence type="ECO:0000313" key="9">
    <source>
        <dbReference type="Proteomes" id="UP000290365"/>
    </source>
</evidence>
<evidence type="ECO:0000256" key="1">
    <source>
        <dbReference type="ARBA" id="ARBA00001936"/>
    </source>
</evidence>
<evidence type="ECO:0000256" key="5">
    <source>
        <dbReference type="ARBA" id="ARBA00022842"/>
    </source>
</evidence>
<evidence type="ECO:0000256" key="6">
    <source>
        <dbReference type="ARBA" id="ARBA00023211"/>
    </source>
</evidence>
<dbReference type="Gene3D" id="3.90.79.10">
    <property type="entry name" value="Nucleoside Triphosphate Pyrophosphohydrolase"/>
    <property type="match status" value="1"/>
</dbReference>
<keyword evidence="9" id="KW-1185">Reference proteome</keyword>
<dbReference type="CDD" id="cd03426">
    <property type="entry name" value="NUDIX_CoAse_Nudt7"/>
    <property type="match status" value="1"/>
</dbReference>
<accession>A0A4P6K2P6</accession>
<reference evidence="8 9" key="1">
    <citation type="submission" date="2019-01" db="EMBL/GenBank/DDBJ databases">
        <title>Ktedonosporobacter rubrisoli SCAWS-G2.</title>
        <authorList>
            <person name="Huang Y."/>
            <person name="Yan B."/>
        </authorList>
    </citation>
    <scope>NUCLEOTIDE SEQUENCE [LARGE SCALE GENOMIC DNA]</scope>
    <source>
        <strain evidence="8 9">SCAWS-G2</strain>
    </source>
</reference>
<feature type="domain" description="Nudix hydrolase" evidence="7">
    <location>
        <begin position="37"/>
        <end position="171"/>
    </location>
</feature>
<keyword evidence="3" id="KW-0479">Metal-binding</keyword>
<dbReference type="OrthoDB" id="9802805at2"/>
<evidence type="ECO:0000313" key="8">
    <source>
        <dbReference type="EMBL" id="QBD81980.1"/>
    </source>
</evidence>
<keyword evidence="5" id="KW-0460">Magnesium</keyword>
<organism evidence="8 9">
    <name type="scientific">Ktedonosporobacter rubrisoli</name>
    <dbReference type="NCBI Taxonomy" id="2509675"/>
    <lineage>
        <taxon>Bacteria</taxon>
        <taxon>Bacillati</taxon>
        <taxon>Chloroflexota</taxon>
        <taxon>Ktedonobacteria</taxon>
        <taxon>Ktedonobacterales</taxon>
        <taxon>Ktedonosporobacteraceae</taxon>
        <taxon>Ktedonosporobacter</taxon>
    </lineage>
</organism>
<dbReference type="PANTHER" id="PTHR12992">
    <property type="entry name" value="NUDIX HYDROLASE"/>
    <property type="match status" value="1"/>
</dbReference>
<dbReference type="AlphaFoldDB" id="A0A4P6K2P6"/>
<dbReference type="PANTHER" id="PTHR12992:SF11">
    <property type="entry name" value="MITOCHONDRIAL COENZYME A DIPHOSPHATASE NUDT8"/>
    <property type="match status" value="1"/>
</dbReference>
<dbReference type="Pfam" id="PF00293">
    <property type="entry name" value="NUDIX"/>
    <property type="match status" value="1"/>
</dbReference>
<keyword evidence="6" id="KW-0464">Manganese</keyword>
<gene>
    <name evidence="8" type="ORF">EPA93_40795</name>
</gene>
<evidence type="ECO:0000256" key="4">
    <source>
        <dbReference type="ARBA" id="ARBA00022801"/>
    </source>
</evidence>
<dbReference type="Proteomes" id="UP000290365">
    <property type="component" value="Chromosome"/>
</dbReference>
<keyword evidence="4" id="KW-0378">Hydrolase</keyword>
<comment type="cofactor">
    <cofactor evidence="1">
        <name>Mn(2+)</name>
        <dbReference type="ChEBI" id="CHEBI:29035"/>
    </cofactor>
</comment>
<dbReference type="GO" id="GO:0046872">
    <property type="term" value="F:metal ion binding"/>
    <property type="evidence" value="ECO:0007669"/>
    <property type="project" value="UniProtKB-KW"/>
</dbReference>
<dbReference type="KEGG" id="kbs:EPA93_40795"/>
<proteinExistence type="predicted"/>
<comment type="cofactor">
    <cofactor evidence="2">
        <name>Mg(2+)</name>
        <dbReference type="ChEBI" id="CHEBI:18420"/>
    </cofactor>
</comment>